<evidence type="ECO:0000313" key="2">
    <source>
        <dbReference type="EMBL" id="KNC47777.1"/>
    </source>
</evidence>
<protein>
    <submittedName>
        <fullName evidence="2">Uncharacterized protein</fullName>
    </submittedName>
</protein>
<sequence>MATASMLVGGASAPQHGTIDVSLLLPYLAAVLGVEAWQAAAAAGKATTGADTGSETGAGEDGSDVGEARAVAVAMAASATAGGADECSSEAARGAGGGPERVYLVPVPTVPGDGLAVHRKWQLDLEGELSAFTAMPRVAYLVEREWLLWQLERTKEKRRRLLRQRASREVQTARQAERRAQVLARGSRVPAPSLVTVASLSVARSRERRLQMLRLDRQTPRGAASRRARAIGESSSAQAAQEQRIRILQSQIRQVEAQAAMRQVQSKLLEIKIRQVELMVLVRQAQQVATLRGREGELISRKTALEAKIALLQEHIAEQQAAASALAAAGAGAGGEAFTSAADEHSPTSDATPLPAAGARRDRTPPSIAAAAAAAAASPRSERDSPPVSPRRETPPASPRRD</sequence>
<keyword evidence="3" id="KW-1185">Reference proteome</keyword>
<feature type="region of interest" description="Disordered" evidence="1">
    <location>
        <begin position="337"/>
        <end position="402"/>
    </location>
</feature>
<feature type="compositionally biased region" description="Basic and acidic residues" evidence="1">
    <location>
        <begin position="380"/>
        <end position="402"/>
    </location>
</feature>
<accession>A0A0L0D5W5</accession>
<evidence type="ECO:0000313" key="3">
    <source>
        <dbReference type="Proteomes" id="UP000054408"/>
    </source>
</evidence>
<proteinExistence type="predicted"/>
<dbReference type="AlphaFoldDB" id="A0A0L0D5W5"/>
<evidence type="ECO:0000256" key="1">
    <source>
        <dbReference type="SAM" id="MobiDB-lite"/>
    </source>
</evidence>
<gene>
    <name evidence="2" type="ORF">AMSG_04004</name>
</gene>
<organism evidence="2 3">
    <name type="scientific">Thecamonas trahens ATCC 50062</name>
    <dbReference type="NCBI Taxonomy" id="461836"/>
    <lineage>
        <taxon>Eukaryota</taxon>
        <taxon>Apusozoa</taxon>
        <taxon>Apusomonadida</taxon>
        <taxon>Apusomonadidae</taxon>
        <taxon>Thecamonas</taxon>
    </lineage>
</organism>
<name>A0A0L0D5W5_THETB</name>
<dbReference type="GeneID" id="25563570"/>
<dbReference type="Proteomes" id="UP000054408">
    <property type="component" value="Unassembled WGS sequence"/>
</dbReference>
<reference evidence="2 3" key="1">
    <citation type="submission" date="2010-05" db="EMBL/GenBank/DDBJ databases">
        <title>The Genome Sequence of Thecamonas trahens ATCC 50062.</title>
        <authorList>
            <consortium name="The Broad Institute Genome Sequencing Platform"/>
            <person name="Russ C."/>
            <person name="Cuomo C."/>
            <person name="Shea T."/>
            <person name="Young S.K."/>
            <person name="Zeng Q."/>
            <person name="Koehrsen M."/>
            <person name="Haas B."/>
            <person name="Borodovsky M."/>
            <person name="Guigo R."/>
            <person name="Alvarado L."/>
            <person name="Berlin A."/>
            <person name="Bochicchio J."/>
            <person name="Borenstein D."/>
            <person name="Chapman S."/>
            <person name="Chen Z."/>
            <person name="Freedman E."/>
            <person name="Gellesch M."/>
            <person name="Goldberg J."/>
            <person name="Griggs A."/>
            <person name="Gujja S."/>
            <person name="Heilman E."/>
            <person name="Heiman D."/>
            <person name="Hepburn T."/>
            <person name="Howarth C."/>
            <person name="Jen D."/>
            <person name="Larson L."/>
            <person name="Mehta T."/>
            <person name="Park D."/>
            <person name="Pearson M."/>
            <person name="Roberts A."/>
            <person name="Saif S."/>
            <person name="Shenoy N."/>
            <person name="Sisk P."/>
            <person name="Stolte C."/>
            <person name="Sykes S."/>
            <person name="Thomson T."/>
            <person name="Walk T."/>
            <person name="White J."/>
            <person name="Yandava C."/>
            <person name="Burger G."/>
            <person name="Gray M.W."/>
            <person name="Holland P.W.H."/>
            <person name="King N."/>
            <person name="Lang F.B.F."/>
            <person name="Roger A.J."/>
            <person name="Ruiz-Trillo I."/>
            <person name="Lander E."/>
            <person name="Nusbaum C."/>
        </authorList>
    </citation>
    <scope>NUCLEOTIDE SEQUENCE [LARGE SCALE GENOMIC DNA]</scope>
    <source>
        <strain evidence="2 3">ATCC 50062</strain>
    </source>
</reference>
<dbReference type="EMBL" id="GL349448">
    <property type="protein sequence ID" value="KNC47777.1"/>
    <property type="molecule type" value="Genomic_DNA"/>
</dbReference>
<dbReference type="RefSeq" id="XP_013759255.1">
    <property type="nucleotide sequence ID" value="XM_013903801.1"/>
</dbReference>